<keyword evidence="3" id="KW-1185">Reference proteome</keyword>
<dbReference type="InterPro" id="IPR000477">
    <property type="entry name" value="RT_dom"/>
</dbReference>
<dbReference type="InterPro" id="IPR043502">
    <property type="entry name" value="DNA/RNA_pol_sf"/>
</dbReference>
<protein>
    <recommendedName>
        <fullName evidence="1">Reverse transcriptase domain-containing protein</fullName>
    </recommendedName>
</protein>
<sequence>MVLKWFRSYLEGRGYYVSLGEHKSKWTSMTCGVPQGSILAPLLFSLYMLPLSQIMRKNQIAYHSYADDTQIYLALSPNDYSPIDSLCQCIDEINSWMCQNFLQLNKEKTEVIAFGNKDEVFKVNAYLDSRGQTTKNQVRNLGVILETELSFSSHVKAVTKSAYYHLKNIARIRCFVSSQDLEKLVHAFITSRVDYCNGLLTGLHKKTIRQLQLIQNTAARILTRTRKSEHITPVRRSLHRLPVTFRIDFKVRLLVYKSLNDLGPKYIADMLNEYKPNRPLRSLGSSQLEIPRVHTKQGESAFSYYAAHSWNQLPEEIRCAKILVTFKSRLKIICLAVHLLNEHCAMSELISLYFM</sequence>
<feature type="domain" description="Reverse transcriptase" evidence="1">
    <location>
        <begin position="1"/>
        <end position="145"/>
    </location>
</feature>
<dbReference type="AlphaFoldDB" id="A0A8C1P6J0"/>
<name>A0A8C1P6J0_CYPCA</name>
<dbReference type="SUPFAM" id="SSF56672">
    <property type="entry name" value="DNA/RNA polymerases"/>
    <property type="match status" value="1"/>
</dbReference>
<reference evidence="2" key="2">
    <citation type="submission" date="2025-09" db="UniProtKB">
        <authorList>
            <consortium name="Ensembl"/>
        </authorList>
    </citation>
    <scope>IDENTIFICATION</scope>
</reference>
<evidence type="ECO:0000313" key="2">
    <source>
        <dbReference type="Ensembl" id="ENSCCRP00010103025.1"/>
    </source>
</evidence>
<dbReference type="PROSITE" id="PS50878">
    <property type="entry name" value="RT_POL"/>
    <property type="match status" value="1"/>
</dbReference>
<dbReference type="Ensembl" id="ENSCCRT00010114464.1">
    <property type="protein sequence ID" value="ENSCCRP00010103025.1"/>
    <property type="gene ID" value="ENSCCRG00010045378.1"/>
</dbReference>
<dbReference type="PANTHER" id="PTHR33332">
    <property type="entry name" value="REVERSE TRANSCRIPTASE DOMAIN-CONTAINING PROTEIN"/>
    <property type="match status" value="1"/>
</dbReference>
<dbReference type="Pfam" id="PF00078">
    <property type="entry name" value="RVT_1"/>
    <property type="match status" value="1"/>
</dbReference>
<reference evidence="2" key="1">
    <citation type="submission" date="2025-08" db="UniProtKB">
        <authorList>
            <consortium name="Ensembl"/>
        </authorList>
    </citation>
    <scope>IDENTIFICATION</scope>
</reference>
<organism evidence="2 3">
    <name type="scientific">Cyprinus carpio</name>
    <name type="common">Common carp</name>
    <dbReference type="NCBI Taxonomy" id="7962"/>
    <lineage>
        <taxon>Eukaryota</taxon>
        <taxon>Metazoa</taxon>
        <taxon>Chordata</taxon>
        <taxon>Craniata</taxon>
        <taxon>Vertebrata</taxon>
        <taxon>Euteleostomi</taxon>
        <taxon>Actinopterygii</taxon>
        <taxon>Neopterygii</taxon>
        <taxon>Teleostei</taxon>
        <taxon>Ostariophysi</taxon>
        <taxon>Cypriniformes</taxon>
        <taxon>Cyprinidae</taxon>
        <taxon>Cyprininae</taxon>
        <taxon>Cyprinus</taxon>
    </lineage>
</organism>
<evidence type="ECO:0000259" key="1">
    <source>
        <dbReference type="PROSITE" id="PS50878"/>
    </source>
</evidence>
<proteinExistence type="predicted"/>
<accession>A0A8C1P6J0</accession>
<evidence type="ECO:0000313" key="3">
    <source>
        <dbReference type="Proteomes" id="UP000694427"/>
    </source>
</evidence>
<dbReference type="Proteomes" id="UP000694427">
    <property type="component" value="Unplaced"/>
</dbReference>